<organism evidence="1 2">
    <name type="scientific">Zea mays</name>
    <name type="common">Maize</name>
    <dbReference type="NCBI Taxonomy" id="4577"/>
    <lineage>
        <taxon>Eukaryota</taxon>
        <taxon>Viridiplantae</taxon>
        <taxon>Streptophyta</taxon>
        <taxon>Embryophyta</taxon>
        <taxon>Tracheophyta</taxon>
        <taxon>Spermatophyta</taxon>
        <taxon>Magnoliopsida</taxon>
        <taxon>Liliopsida</taxon>
        <taxon>Poales</taxon>
        <taxon>Poaceae</taxon>
        <taxon>PACMAD clade</taxon>
        <taxon>Panicoideae</taxon>
        <taxon>Andropogonodae</taxon>
        <taxon>Andropogoneae</taxon>
        <taxon>Tripsacinae</taxon>
        <taxon>Zea</taxon>
    </lineage>
</organism>
<dbReference type="EnsemblPlants" id="Zm00001eb335520_T001">
    <property type="protein sequence ID" value="Zm00001eb335520_P001"/>
    <property type="gene ID" value="Zm00001eb335520"/>
</dbReference>
<evidence type="ECO:0000313" key="1">
    <source>
        <dbReference type="EnsemblPlants" id="Zm00001eb335520_P001"/>
    </source>
</evidence>
<dbReference type="FunCoup" id="A0A804QK49">
    <property type="interactions" value="473"/>
</dbReference>
<reference evidence="1" key="3">
    <citation type="submission" date="2021-05" db="UniProtKB">
        <authorList>
            <consortium name="EnsemblPlants"/>
        </authorList>
    </citation>
    <scope>IDENTIFICATION</scope>
    <source>
        <strain evidence="1">cv. B73</strain>
    </source>
</reference>
<dbReference type="Proteomes" id="UP000007305">
    <property type="component" value="Chromosome 8"/>
</dbReference>
<proteinExistence type="predicted"/>
<protein>
    <submittedName>
        <fullName evidence="1">Uncharacterized protein</fullName>
    </submittedName>
</protein>
<keyword evidence="2" id="KW-1185">Reference proteome</keyword>
<name>A0A804QK49_MAIZE</name>
<accession>A0A804QK49</accession>
<sequence>MKLTCLPLPCQEEAATYELLVVARVRLAIVLYKHGHDSGTAAVQGVSAAVRLAVTPSDAGESAVAASRHLHKPLLVRRRRLGAVVQDEVLVERADGEREADLGGAVVLGDAADNGAAAVRGSERLEFVRVGDDQGGVVVEDAEDLEPVVVPAVSEVRRAIDAADLEPDCAAVGGRRLLRDDPEREGDLHAAA</sequence>
<dbReference type="AlphaFoldDB" id="A0A804QK49"/>
<reference evidence="1" key="2">
    <citation type="submission" date="2019-07" db="EMBL/GenBank/DDBJ databases">
        <authorList>
            <person name="Seetharam A."/>
            <person name="Woodhouse M."/>
            <person name="Cannon E."/>
        </authorList>
    </citation>
    <scope>NUCLEOTIDE SEQUENCE [LARGE SCALE GENOMIC DNA]</scope>
    <source>
        <strain evidence="1">cv. B73</strain>
    </source>
</reference>
<evidence type="ECO:0000313" key="2">
    <source>
        <dbReference type="Proteomes" id="UP000007305"/>
    </source>
</evidence>
<reference evidence="2" key="1">
    <citation type="journal article" date="2009" name="Science">
        <title>The B73 maize genome: complexity, diversity, and dynamics.</title>
        <authorList>
            <person name="Schnable P.S."/>
            <person name="Ware D."/>
            <person name="Fulton R.S."/>
            <person name="Stein J.C."/>
            <person name="Wei F."/>
            <person name="Pasternak S."/>
            <person name="Liang C."/>
            <person name="Zhang J."/>
            <person name="Fulton L."/>
            <person name="Graves T.A."/>
            <person name="Minx P."/>
            <person name="Reily A.D."/>
            <person name="Courtney L."/>
            <person name="Kruchowski S.S."/>
            <person name="Tomlinson C."/>
            <person name="Strong C."/>
            <person name="Delehaunty K."/>
            <person name="Fronick C."/>
            <person name="Courtney B."/>
            <person name="Rock S.M."/>
            <person name="Belter E."/>
            <person name="Du F."/>
            <person name="Kim K."/>
            <person name="Abbott R.M."/>
            <person name="Cotton M."/>
            <person name="Levy A."/>
            <person name="Marchetto P."/>
            <person name="Ochoa K."/>
            <person name="Jackson S.M."/>
            <person name="Gillam B."/>
            <person name="Chen W."/>
            <person name="Yan L."/>
            <person name="Higginbotham J."/>
            <person name="Cardenas M."/>
            <person name="Waligorski J."/>
            <person name="Applebaum E."/>
            <person name="Phelps L."/>
            <person name="Falcone J."/>
            <person name="Kanchi K."/>
            <person name="Thane T."/>
            <person name="Scimone A."/>
            <person name="Thane N."/>
            <person name="Henke J."/>
            <person name="Wang T."/>
            <person name="Ruppert J."/>
            <person name="Shah N."/>
            <person name="Rotter K."/>
            <person name="Hodges J."/>
            <person name="Ingenthron E."/>
            <person name="Cordes M."/>
            <person name="Kohlberg S."/>
            <person name="Sgro J."/>
            <person name="Delgado B."/>
            <person name="Mead K."/>
            <person name="Chinwalla A."/>
            <person name="Leonard S."/>
            <person name="Crouse K."/>
            <person name="Collura K."/>
            <person name="Kudrna D."/>
            <person name="Currie J."/>
            <person name="He R."/>
            <person name="Angelova A."/>
            <person name="Rajasekar S."/>
            <person name="Mueller T."/>
            <person name="Lomeli R."/>
            <person name="Scara G."/>
            <person name="Ko A."/>
            <person name="Delaney K."/>
            <person name="Wissotski M."/>
            <person name="Lopez G."/>
            <person name="Campos D."/>
            <person name="Braidotti M."/>
            <person name="Ashley E."/>
            <person name="Golser W."/>
            <person name="Kim H."/>
            <person name="Lee S."/>
            <person name="Lin J."/>
            <person name="Dujmic Z."/>
            <person name="Kim W."/>
            <person name="Talag J."/>
            <person name="Zuccolo A."/>
            <person name="Fan C."/>
            <person name="Sebastian A."/>
            <person name="Kramer M."/>
            <person name="Spiegel L."/>
            <person name="Nascimento L."/>
            <person name="Zutavern T."/>
            <person name="Miller B."/>
            <person name="Ambroise C."/>
            <person name="Muller S."/>
            <person name="Spooner W."/>
            <person name="Narechania A."/>
            <person name="Ren L."/>
            <person name="Wei S."/>
            <person name="Kumari S."/>
            <person name="Faga B."/>
            <person name="Levy M.J."/>
            <person name="McMahan L."/>
            <person name="Van Buren P."/>
            <person name="Vaughn M.W."/>
            <person name="Ying K."/>
            <person name="Yeh C.-T."/>
            <person name="Emrich S.J."/>
            <person name="Jia Y."/>
            <person name="Kalyanaraman A."/>
            <person name="Hsia A.-P."/>
            <person name="Barbazuk W.B."/>
            <person name="Baucom R.S."/>
            <person name="Brutnell T.P."/>
            <person name="Carpita N.C."/>
            <person name="Chaparro C."/>
            <person name="Chia J.-M."/>
            <person name="Deragon J.-M."/>
            <person name="Estill J.C."/>
            <person name="Fu Y."/>
            <person name="Jeddeloh J.A."/>
            <person name="Han Y."/>
            <person name="Lee H."/>
            <person name="Li P."/>
            <person name="Lisch D.R."/>
            <person name="Liu S."/>
            <person name="Liu Z."/>
            <person name="Nagel D.H."/>
            <person name="McCann M.C."/>
            <person name="SanMiguel P."/>
            <person name="Myers A.M."/>
            <person name="Nettleton D."/>
            <person name="Nguyen J."/>
            <person name="Penning B.W."/>
            <person name="Ponnala L."/>
            <person name="Schneider K.L."/>
            <person name="Schwartz D.C."/>
            <person name="Sharma A."/>
            <person name="Soderlund C."/>
            <person name="Springer N.M."/>
            <person name="Sun Q."/>
            <person name="Wang H."/>
            <person name="Waterman M."/>
            <person name="Westerman R."/>
            <person name="Wolfgruber T.K."/>
            <person name="Yang L."/>
            <person name="Yu Y."/>
            <person name="Zhang L."/>
            <person name="Zhou S."/>
            <person name="Zhu Q."/>
            <person name="Bennetzen J.L."/>
            <person name="Dawe R.K."/>
            <person name="Jiang J."/>
            <person name="Jiang N."/>
            <person name="Presting G.G."/>
            <person name="Wessler S.R."/>
            <person name="Aluru S."/>
            <person name="Martienssen R.A."/>
            <person name="Clifton S.W."/>
            <person name="McCombie W.R."/>
            <person name="Wing R.A."/>
            <person name="Wilson R.K."/>
        </authorList>
    </citation>
    <scope>NUCLEOTIDE SEQUENCE [LARGE SCALE GENOMIC DNA]</scope>
    <source>
        <strain evidence="2">cv. B73</strain>
    </source>
</reference>
<dbReference type="Gramene" id="Zm00001eb335520_T001">
    <property type="protein sequence ID" value="Zm00001eb335520_P001"/>
    <property type="gene ID" value="Zm00001eb335520"/>
</dbReference>
<dbReference type="InParanoid" id="A0A804QK49"/>